<evidence type="ECO:0000256" key="1">
    <source>
        <dbReference type="SAM" id="MobiDB-lite"/>
    </source>
</evidence>
<dbReference type="Proteomes" id="UP001607303">
    <property type="component" value="Unassembled WGS sequence"/>
</dbReference>
<keyword evidence="3" id="KW-1185">Reference proteome</keyword>
<reference evidence="2 3" key="1">
    <citation type="journal article" date="2024" name="Ann. Entomol. Soc. Am.">
        <title>Genomic analyses of the southern and eastern yellowjacket wasps (Hymenoptera: Vespidae) reveal evolutionary signatures of social life.</title>
        <authorList>
            <person name="Catto M.A."/>
            <person name="Caine P.B."/>
            <person name="Orr S.E."/>
            <person name="Hunt B.G."/>
            <person name="Goodisman M.A.D."/>
        </authorList>
    </citation>
    <scope>NUCLEOTIDE SEQUENCE [LARGE SCALE GENOMIC DNA]</scope>
    <source>
        <strain evidence="2">232</strain>
        <tissue evidence="2">Head and thorax</tissue>
    </source>
</reference>
<comment type="caution">
    <text evidence="2">The sequence shown here is derived from an EMBL/GenBank/DDBJ whole genome shotgun (WGS) entry which is preliminary data.</text>
</comment>
<name>A0ABD2BUB3_VESMC</name>
<gene>
    <name evidence="2" type="ORF">V1477_012887</name>
</gene>
<protein>
    <submittedName>
        <fullName evidence="2">Uncharacterized protein</fullName>
    </submittedName>
</protein>
<sequence length="68" mass="8063">MEQKRKERKKRISVRCNGTHARVKKMKMGRKDGHRKSVHPTKTRTRKSNPHRSPRPRALPKGPTREKL</sequence>
<organism evidence="2 3">
    <name type="scientific">Vespula maculifrons</name>
    <name type="common">Eastern yellow jacket</name>
    <name type="synonym">Wasp</name>
    <dbReference type="NCBI Taxonomy" id="7453"/>
    <lineage>
        <taxon>Eukaryota</taxon>
        <taxon>Metazoa</taxon>
        <taxon>Ecdysozoa</taxon>
        <taxon>Arthropoda</taxon>
        <taxon>Hexapoda</taxon>
        <taxon>Insecta</taxon>
        <taxon>Pterygota</taxon>
        <taxon>Neoptera</taxon>
        <taxon>Endopterygota</taxon>
        <taxon>Hymenoptera</taxon>
        <taxon>Apocrita</taxon>
        <taxon>Aculeata</taxon>
        <taxon>Vespoidea</taxon>
        <taxon>Vespidae</taxon>
        <taxon>Vespinae</taxon>
        <taxon>Vespula</taxon>
    </lineage>
</organism>
<dbReference type="EMBL" id="JAYRBN010000066">
    <property type="protein sequence ID" value="KAL2736378.1"/>
    <property type="molecule type" value="Genomic_DNA"/>
</dbReference>
<evidence type="ECO:0000313" key="3">
    <source>
        <dbReference type="Proteomes" id="UP001607303"/>
    </source>
</evidence>
<feature type="region of interest" description="Disordered" evidence="1">
    <location>
        <begin position="1"/>
        <end position="68"/>
    </location>
</feature>
<dbReference type="AlphaFoldDB" id="A0ABD2BUB3"/>
<proteinExistence type="predicted"/>
<evidence type="ECO:0000313" key="2">
    <source>
        <dbReference type="EMBL" id="KAL2736378.1"/>
    </source>
</evidence>
<feature type="compositionally biased region" description="Basic residues" evidence="1">
    <location>
        <begin position="21"/>
        <end position="55"/>
    </location>
</feature>
<feature type="compositionally biased region" description="Basic residues" evidence="1">
    <location>
        <begin position="1"/>
        <end position="13"/>
    </location>
</feature>
<accession>A0ABD2BUB3</accession>